<comment type="similarity">
    <text evidence="5">Belongs to the BCD1 family.</text>
</comment>
<keyword evidence="1" id="KW-0479">Metal-binding</keyword>
<dbReference type="GeneID" id="27315307"/>
<dbReference type="STRING" id="253628.A0A0D2AQ54"/>
<evidence type="ECO:0000256" key="6">
    <source>
        <dbReference type="PROSITE-ProRule" id="PRU00453"/>
    </source>
</evidence>
<dbReference type="GO" id="GO:0005634">
    <property type="term" value="C:nucleus"/>
    <property type="evidence" value="ECO:0007669"/>
    <property type="project" value="TreeGrafter"/>
</dbReference>
<evidence type="ECO:0000256" key="4">
    <source>
        <dbReference type="ARBA" id="ARBA00049598"/>
    </source>
</evidence>
<protein>
    <recommendedName>
        <fullName evidence="8">HIT-type domain-containing protein</fullName>
    </recommendedName>
</protein>
<dbReference type="InterPro" id="IPR007529">
    <property type="entry name" value="Znf_HIT"/>
</dbReference>
<evidence type="ECO:0000259" key="8">
    <source>
        <dbReference type="PROSITE" id="PS51083"/>
    </source>
</evidence>
<evidence type="ECO:0000256" key="5">
    <source>
        <dbReference type="ARBA" id="ARBA00049654"/>
    </source>
</evidence>
<dbReference type="PROSITE" id="PS51083">
    <property type="entry name" value="ZF_HIT"/>
    <property type="match status" value="1"/>
</dbReference>
<sequence length="420" mass="46333">MQPLLSDLCSICHTSAPKYRCPACSTRTCCLECVQRHKARGCSGKRDPTSYVKKSQLATPAGIDHDYNFISGLERSRDRADELLQGRSIHTADGRSTRLNHPAFRSRLQLARVHIEYAPLGMSRQKLNQTRLTQSKRINWTVEWIDENSISTVASIFDDEELYRGYRPVYLKRAGSLGRKRKRDGGPSTSRDMLDRIQDRTPPPTGNLVSAKELIENSTLKRSHEDVDAREPLTTPAADSSTAPLPAAPVVADTDSAQASATVEPGPEHDDAVVKGKIGQRQLEPLPTGSSDDLGLYYYLVKPRTSGSEHVLVPLSPTDTLLTCLRNQTVLEFPSIQVLPSSPDALPAGFVTEDEYLARFKKEAHEMEQLMQEEGEVAIDSDPTAGNRNSSQSHAIDNDSDTAIPNPSTLLATLERDMKS</sequence>
<dbReference type="PANTHER" id="PTHR13483">
    <property type="entry name" value="BOX C_D SNORNA PROTEIN 1-RELATED"/>
    <property type="match status" value="1"/>
</dbReference>
<keyword evidence="2 6" id="KW-0863">Zinc-finger</keyword>
<dbReference type="Gene3D" id="3.30.60.190">
    <property type="match status" value="1"/>
</dbReference>
<dbReference type="InParanoid" id="A0A0D2AQ54"/>
<dbReference type="GO" id="GO:0008270">
    <property type="term" value="F:zinc ion binding"/>
    <property type="evidence" value="ECO:0007669"/>
    <property type="project" value="UniProtKB-UniRule"/>
</dbReference>
<dbReference type="GO" id="GO:0070761">
    <property type="term" value="C:pre-snoRNP complex"/>
    <property type="evidence" value="ECO:0007669"/>
    <property type="project" value="TreeGrafter"/>
</dbReference>
<reference evidence="9 10" key="1">
    <citation type="submission" date="2015-01" db="EMBL/GenBank/DDBJ databases">
        <title>The Genome Sequence of Ochroconis gallopava CBS43764.</title>
        <authorList>
            <consortium name="The Broad Institute Genomics Platform"/>
            <person name="Cuomo C."/>
            <person name="de Hoog S."/>
            <person name="Gorbushina A."/>
            <person name="Stielow B."/>
            <person name="Teixiera M."/>
            <person name="Abouelleil A."/>
            <person name="Chapman S.B."/>
            <person name="Priest M."/>
            <person name="Young S.K."/>
            <person name="Wortman J."/>
            <person name="Nusbaum C."/>
            <person name="Birren B."/>
        </authorList>
    </citation>
    <scope>NUCLEOTIDE SEQUENCE [LARGE SCALE GENOMIC DNA]</scope>
    <source>
        <strain evidence="9 10">CBS 43764</strain>
    </source>
</reference>
<dbReference type="Pfam" id="PF04438">
    <property type="entry name" value="zf-HIT"/>
    <property type="match status" value="1"/>
</dbReference>
<evidence type="ECO:0000256" key="2">
    <source>
        <dbReference type="ARBA" id="ARBA00022771"/>
    </source>
</evidence>
<organism evidence="9 10">
    <name type="scientific">Verruconis gallopava</name>
    <dbReference type="NCBI Taxonomy" id="253628"/>
    <lineage>
        <taxon>Eukaryota</taxon>
        <taxon>Fungi</taxon>
        <taxon>Dikarya</taxon>
        <taxon>Ascomycota</taxon>
        <taxon>Pezizomycotina</taxon>
        <taxon>Dothideomycetes</taxon>
        <taxon>Pleosporomycetidae</taxon>
        <taxon>Venturiales</taxon>
        <taxon>Sympoventuriaceae</taxon>
        <taxon>Verruconis</taxon>
    </lineage>
</organism>
<dbReference type="OrthoDB" id="272357at2759"/>
<dbReference type="GO" id="GO:0000492">
    <property type="term" value="P:box C/D snoRNP assembly"/>
    <property type="evidence" value="ECO:0007669"/>
    <property type="project" value="TreeGrafter"/>
</dbReference>
<keyword evidence="3" id="KW-0862">Zinc</keyword>
<feature type="region of interest" description="Disordered" evidence="7">
    <location>
        <begin position="372"/>
        <end position="420"/>
    </location>
</feature>
<dbReference type="InterPro" id="IPR051639">
    <property type="entry name" value="BCD1"/>
</dbReference>
<dbReference type="HOGENOM" id="CLU_025524_5_1_1"/>
<dbReference type="PANTHER" id="PTHR13483:SF11">
    <property type="entry name" value="ZINC FINGER HIT DOMAIN-CONTAINING PROTEIN 3"/>
    <property type="match status" value="1"/>
</dbReference>
<evidence type="ECO:0000256" key="3">
    <source>
        <dbReference type="ARBA" id="ARBA00022833"/>
    </source>
</evidence>
<evidence type="ECO:0000313" key="10">
    <source>
        <dbReference type="Proteomes" id="UP000053259"/>
    </source>
</evidence>
<dbReference type="InterPro" id="IPR057721">
    <property type="entry name" value="BCD1_alpha/beta"/>
</dbReference>
<dbReference type="VEuPathDB" id="FungiDB:PV09_07334"/>
<evidence type="ECO:0000256" key="1">
    <source>
        <dbReference type="ARBA" id="ARBA00022723"/>
    </source>
</evidence>
<dbReference type="GO" id="GO:0048254">
    <property type="term" value="P:snoRNA localization"/>
    <property type="evidence" value="ECO:0007669"/>
    <property type="project" value="TreeGrafter"/>
</dbReference>
<feature type="compositionally biased region" description="Basic and acidic residues" evidence="7">
    <location>
        <begin position="222"/>
        <end position="231"/>
    </location>
</feature>
<gene>
    <name evidence="9" type="ORF">PV09_07334</name>
</gene>
<dbReference type="Proteomes" id="UP000053259">
    <property type="component" value="Unassembled WGS sequence"/>
</dbReference>
<dbReference type="SUPFAM" id="SSF144232">
    <property type="entry name" value="HIT/MYND zinc finger-like"/>
    <property type="match status" value="1"/>
</dbReference>
<comment type="function">
    <text evidence="4">Required for box C/D snoRNAs accumulation involved in snoRNA processing, snoRNA transport to the nucleolus and ribosome biogenesis.</text>
</comment>
<evidence type="ECO:0000313" key="9">
    <source>
        <dbReference type="EMBL" id="KIW01294.1"/>
    </source>
</evidence>
<feature type="compositionally biased region" description="Polar residues" evidence="7">
    <location>
        <begin position="384"/>
        <end position="411"/>
    </location>
</feature>
<proteinExistence type="inferred from homology"/>
<feature type="domain" description="HIT-type" evidence="8">
    <location>
        <begin position="9"/>
        <end position="42"/>
    </location>
</feature>
<keyword evidence="10" id="KW-1185">Reference proteome</keyword>
<dbReference type="RefSeq" id="XP_016211163.1">
    <property type="nucleotide sequence ID" value="XM_016361087.1"/>
</dbReference>
<name>A0A0D2AQ54_9PEZI</name>
<dbReference type="AlphaFoldDB" id="A0A0D2AQ54"/>
<accession>A0A0D2AQ54</accession>
<feature type="region of interest" description="Disordered" evidence="7">
    <location>
        <begin position="177"/>
        <end position="247"/>
    </location>
</feature>
<dbReference type="GO" id="GO:0000463">
    <property type="term" value="P:maturation of LSU-rRNA from tricistronic rRNA transcript (SSU-rRNA, 5.8S rRNA, LSU-rRNA)"/>
    <property type="evidence" value="ECO:0007669"/>
    <property type="project" value="TreeGrafter"/>
</dbReference>
<dbReference type="Pfam" id="PF25790">
    <property type="entry name" value="BCD1"/>
    <property type="match status" value="1"/>
</dbReference>
<dbReference type="CDD" id="cd23023">
    <property type="entry name" value="zf-HIT_BCD1"/>
    <property type="match status" value="1"/>
</dbReference>
<dbReference type="EMBL" id="KN847556">
    <property type="protein sequence ID" value="KIW01294.1"/>
    <property type="molecule type" value="Genomic_DNA"/>
</dbReference>
<evidence type="ECO:0000256" key="7">
    <source>
        <dbReference type="SAM" id="MobiDB-lite"/>
    </source>
</evidence>